<sequence>MPYTETNFLVDHTNITDTINRLWWSVDRQDWDAILKRVFAEDITADYTALFGGQPEEVKATKQVAVFKGLLEALDSAQHANMTVLVDLPQADEDASPPTEVKANCNSVTSLVRKSAEGGPISNGGGYYDYVLIRDTSVSKGQNPWRIKYMKAYFSWITGNQHVLPGVKE</sequence>
<dbReference type="Pfam" id="PF13577">
    <property type="entry name" value="SnoaL_4"/>
    <property type="match status" value="1"/>
</dbReference>
<dbReference type="SUPFAM" id="SSF54427">
    <property type="entry name" value="NTF2-like"/>
    <property type="match status" value="1"/>
</dbReference>
<dbReference type="EMBL" id="ML178817">
    <property type="protein sequence ID" value="TFL05076.1"/>
    <property type="molecule type" value="Genomic_DNA"/>
</dbReference>
<organism evidence="2 3">
    <name type="scientific">Pterulicium gracile</name>
    <dbReference type="NCBI Taxonomy" id="1884261"/>
    <lineage>
        <taxon>Eukaryota</taxon>
        <taxon>Fungi</taxon>
        <taxon>Dikarya</taxon>
        <taxon>Basidiomycota</taxon>
        <taxon>Agaricomycotina</taxon>
        <taxon>Agaricomycetes</taxon>
        <taxon>Agaricomycetidae</taxon>
        <taxon>Agaricales</taxon>
        <taxon>Pleurotineae</taxon>
        <taxon>Pterulaceae</taxon>
        <taxon>Pterulicium</taxon>
    </lineage>
</organism>
<keyword evidence="3" id="KW-1185">Reference proteome</keyword>
<evidence type="ECO:0000313" key="2">
    <source>
        <dbReference type="EMBL" id="TFL05076.1"/>
    </source>
</evidence>
<dbReference type="Proteomes" id="UP000305067">
    <property type="component" value="Unassembled WGS sequence"/>
</dbReference>
<feature type="domain" description="SnoaL-like" evidence="1">
    <location>
        <begin position="10"/>
        <end position="151"/>
    </location>
</feature>
<dbReference type="OrthoDB" id="5208229at2759"/>
<reference evidence="2 3" key="1">
    <citation type="journal article" date="2019" name="Nat. Ecol. Evol.">
        <title>Megaphylogeny resolves global patterns of mushroom evolution.</title>
        <authorList>
            <person name="Varga T."/>
            <person name="Krizsan K."/>
            <person name="Foldi C."/>
            <person name="Dima B."/>
            <person name="Sanchez-Garcia M."/>
            <person name="Sanchez-Ramirez S."/>
            <person name="Szollosi G.J."/>
            <person name="Szarkandi J.G."/>
            <person name="Papp V."/>
            <person name="Albert L."/>
            <person name="Andreopoulos W."/>
            <person name="Angelini C."/>
            <person name="Antonin V."/>
            <person name="Barry K.W."/>
            <person name="Bougher N.L."/>
            <person name="Buchanan P."/>
            <person name="Buyck B."/>
            <person name="Bense V."/>
            <person name="Catcheside P."/>
            <person name="Chovatia M."/>
            <person name="Cooper J."/>
            <person name="Damon W."/>
            <person name="Desjardin D."/>
            <person name="Finy P."/>
            <person name="Geml J."/>
            <person name="Haridas S."/>
            <person name="Hughes K."/>
            <person name="Justo A."/>
            <person name="Karasinski D."/>
            <person name="Kautmanova I."/>
            <person name="Kiss B."/>
            <person name="Kocsube S."/>
            <person name="Kotiranta H."/>
            <person name="LaButti K.M."/>
            <person name="Lechner B.E."/>
            <person name="Liimatainen K."/>
            <person name="Lipzen A."/>
            <person name="Lukacs Z."/>
            <person name="Mihaltcheva S."/>
            <person name="Morgado L.N."/>
            <person name="Niskanen T."/>
            <person name="Noordeloos M.E."/>
            <person name="Ohm R.A."/>
            <person name="Ortiz-Santana B."/>
            <person name="Ovrebo C."/>
            <person name="Racz N."/>
            <person name="Riley R."/>
            <person name="Savchenko A."/>
            <person name="Shiryaev A."/>
            <person name="Soop K."/>
            <person name="Spirin V."/>
            <person name="Szebenyi C."/>
            <person name="Tomsovsky M."/>
            <person name="Tulloss R.E."/>
            <person name="Uehling J."/>
            <person name="Grigoriev I.V."/>
            <person name="Vagvolgyi C."/>
            <person name="Papp T."/>
            <person name="Martin F.M."/>
            <person name="Miettinen O."/>
            <person name="Hibbett D.S."/>
            <person name="Nagy L.G."/>
        </authorList>
    </citation>
    <scope>NUCLEOTIDE SEQUENCE [LARGE SCALE GENOMIC DNA]</scope>
    <source>
        <strain evidence="2 3">CBS 309.79</strain>
    </source>
</reference>
<name>A0A5C3QSU7_9AGAR</name>
<dbReference type="AlphaFoldDB" id="A0A5C3QSU7"/>
<accession>A0A5C3QSU7</accession>
<dbReference type="Gene3D" id="3.10.450.50">
    <property type="match status" value="1"/>
</dbReference>
<evidence type="ECO:0000313" key="3">
    <source>
        <dbReference type="Proteomes" id="UP000305067"/>
    </source>
</evidence>
<gene>
    <name evidence="2" type="ORF">BDV98DRAFT_561422</name>
</gene>
<dbReference type="InterPro" id="IPR037401">
    <property type="entry name" value="SnoaL-like"/>
</dbReference>
<evidence type="ECO:0000259" key="1">
    <source>
        <dbReference type="Pfam" id="PF13577"/>
    </source>
</evidence>
<proteinExistence type="predicted"/>
<dbReference type="InterPro" id="IPR032710">
    <property type="entry name" value="NTF2-like_dom_sf"/>
</dbReference>
<protein>
    <recommendedName>
        <fullName evidence="1">SnoaL-like domain-containing protein</fullName>
    </recommendedName>
</protein>